<dbReference type="AlphaFoldDB" id="A0AAV2MIC2"/>
<name>A0AAV2MIC2_KNICA</name>
<dbReference type="Proteomes" id="UP001497482">
    <property type="component" value="Chromosome 8"/>
</dbReference>
<organism evidence="2 3">
    <name type="scientific">Knipowitschia caucasica</name>
    <name type="common">Caucasian dwarf goby</name>
    <name type="synonym">Pomatoschistus caucasicus</name>
    <dbReference type="NCBI Taxonomy" id="637954"/>
    <lineage>
        <taxon>Eukaryota</taxon>
        <taxon>Metazoa</taxon>
        <taxon>Chordata</taxon>
        <taxon>Craniata</taxon>
        <taxon>Vertebrata</taxon>
        <taxon>Euteleostomi</taxon>
        <taxon>Actinopterygii</taxon>
        <taxon>Neopterygii</taxon>
        <taxon>Teleostei</taxon>
        <taxon>Neoteleostei</taxon>
        <taxon>Acanthomorphata</taxon>
        <taxon>Gobiaria</taxon>
        <taxon>Gobiiformes</taxon>
        <taxon>Gobioidei</taxon>
        <taxon>Gobiidae</taxon>
        <taxon>Gobiinae</taxon>
        <taxon>Knipowitschia</taxon>
    </lineage>
</organism>
<protein>
    <submittedName>
        <fullName evidence="2">Uncharacterized protein</fullName>
    </submittedName>
</protein>
<evidence type="ECO:0000313" key="3">
    <source>
        <dbReference type="Proteomes" id="UP001497482"/>
    </source>
</evidence>
<sequence>MSPPNRGPLLCPSSDKSPSVGQAQRDELEEKVEERLFVRRALLDVGLGTCHLEGGGPGLSSETQRGEVGDCG</sequence>
<keyword evidence="3" id="KW-1185">Reference proteome</keyword>
<accession>A0AAV2MIC2</accession>
<reference evidence="2 3" key="1">
    <citation type="submission" date="2024-04" db="EMBL/GenBank/DDBJ databases">
        <authorList>
            <person name="Waldvogel A.-M."/>
            <person name="Schoenle A."/>
        </authorList>
    </citation>
    <scope>NUCLEOTIDE SEQUENCE [LARGE SCALE GENOMIC DNA]</scope>
</reference>
<gene>
    <name evidence="2" type="ORF">KC01_LOCUS39434</name>
</gene>
<proteinExistence type="predicted"/>
<dbReference type="EMBL" id="OZ035830">
    <property type="protein sequence ID" value="CAL1613178.1"/>
    <property type="molecule type" value="Genomic_DNA"/>
</dbReference>
<feature type="region of interest" description="Disordered" evidence="1">
    <location>
        <begin position="49"/>
        <end position="72"/>
    </location>
</feature>
<evidence type="ECO:0000256" key="1">
    <source>
        <dbReference type="SAM" id="MobiDB-lite"/>
    </source>
</evidence>
<evidence type="ECO:0000313" key="2">
    <source>
        <dbReference type="EMBL" id="CAL1613178.1"/>
    </source>
</evidence>
<feature type="region of interest" description="Disordered" evidence="1">
    <location>
        <begin position="1"/>
        <end position="29"/>
    </location>
</feature>